<accession>A0A6S6SDY9</accession>
<sequence>MIEERPSIGDLEIDTVIGANHKGALVTVVDRISLLFKKLSPNKLTRLHLH</sequence>
<dbReference type="AlphaFoldDB" id="A0A6S6SDY9"/>
<organism evidence="1">
    <name type="scientific">uncultured Campylobacterales bacterium</name>
    <dbReference type="NCBI Taxonomy" id="352960"/>
    <lineage>
        <taxon>Bacteria</taxon>
        <taxon>Pseudomonadati</taxon>
        <taxon>Campylobacterota</taxon>
        <taxon>Epsilonproteobacteria</taxon>
        <taxon>Campylobacterales</taxon>
        <taxon>environmental samples</taxon>
    </lineage>
</organism>
<dbReference type="EMBL" id="CACVAW010000005">
    <property type="protein sequence ID" value="CAA6801225.1"/>
    <property type="molecule type" value="Genomic_DNA"/>
</dbReference>
<reference evidence="1" key="1">
    <citation type="submission" date="2020-01" db="EMBL/GenBank/DDBJ databases">
        <authorList>
            <person name="Meier V. D."/>
            <person name="Meier V D."/>
        </authorList>
    </citation>
    <scope>NUCLEOTIDE SEQUENCE</scope>
    <source>
        <strain evidence="1">HLG_WM_MAG_12</strain>
    </source>
</reference>
<name>A0A6S6SDY9_9BACT</name>
<evidence type="ECO:0000313" key="1">
    <source>
        <dbReference type="EMBL" id="CAA6801225.1"/>
    </source>
</evidence>
<protein>
    <submittedName>
        <fullName evidence="1">Uncharacterized protein</fullName>
    </submittedName>
</protein>
<proteinExistence type="predicted"/>
<gene>
    <name evidence="1" type="ORF">HELGO_WM11037</name>
</gene>